<sequence>MSEPQSITTRAVPAYRYRERQLCPPCTQAAILPITEGAEYDDTEHVLDVVAQDRGIDRTAVTSDAFPTPIPAVEALSQTCGECDSTLLDSDYWTLYHAALDTIAAEADTVDTLIAVLNHFYRPQAGAAFHPGGADRDLWNVLRWERSDWTTAWSKANYWYAMRDSQGNTFTYTEGDIDRGSKP</sequence>
<dbReference type="Proteomes" id="UP000195331">
    <property type="component" value="Plasmid unnamed1"/>
</dbReference>
<protein>
    <submittedName>
        <fullName evidence="1">Uncharacterized protein</fullName>
    </submittedName>
</protein>
<dbReference type="OrthoDB" id="4235082at2"/>
<gene>
    <name evidence="1" type="ORF">BTO20_36735</name>
</gene>
<proteinExistence type="predicted"/>
<organism evidence="1 2">
    <name type="scientific">Mycobacterium dioxanotrophicus</name>
    <dbReference type="NCBI Taxonomy" id="482462"/>
    <lineage>
        <taxon>Bacteria</taxon>
        <taxon>Bacillati</taxon>
        <taxon>Actinomycetota</taxon>
        <taxon>Actinomycetes</taxon>
        <taxon>Mycobacteriales</taxon>
        <taxon>Mycobacteriaceae</taxon>
        <taxon>Mycobacterium</taxon>
    </lineage>
</organism>
<keyword evidence="2" id="KW-1185">Reference proteome</keyword>
<dbReference type="EMBL" id="CP020810">
    <property type="protein sequence ID" value="ART74208.1"/>
    <property type="molecule type" value="Genomic_DNA"/>
</dbReference>
<accession>A0A1Y0CFZ1</accession>
<reference evidence="1 2" key="1">
    <citation type="submission" date="2017-04" db="EMBL/GenBank/DDBJ databases">
        <title>Whole Genome Sequence of 1,4-Dioxane Degrading Bacterium Mycobacterium dioxanotrophicus PH-06.</title>
        <authorList>
            <person name="He Y."/>
        </authorList>
    </citation>
    <scope>NUCLEOTIDE SEQUENCE [LARGE SCALE GENOMIC DNA]</scope>
    <source>
        <strain evidence="1 2">PH-06</strain>
        <plasmid evidence="1 2">unnamed1</plasmid>
    </source>
</reference>
<evidence type="ECO:0000313" key="2">
    <source>
        <dbReference type="Proteomes" id="UP000195331"/>
    </source>
</evidence>
<name>A0A1Y0CFZ1_9MYCO</name>
<evidence type="ECO:0000313" key="1">
    <source>
        <dbReference type="EMBL" id="ART74208.1"/>
    </source>
</evidence>
<dbReference type="RefSeq" id="WP_087083323.1">
    <property type="nucleotide sequence ID" value="NZ_CP020810.1"/>
</dbReference>
<dbReference type="AlphaFoldDB" id="A0A1Y0CFZ1"/>
<geneLocation type="plasmid" evidence="1 2">
    <name>unnamed1</name>
</geneLocation>
<dbReference type="KEGG" id="mdx:BTO20_36735"/>
<keyword evidence="1" id="KW-0614">Plasmid</keyword>